<organism evidence="9 10">
    <name type="scientific">Penicillium brevicompactum</name>
    <dbReference type="NCBI Taxonomy" id="5074"/>
    <lineage>
        <taxon>Eukaryota</taxon>
        <taxon>Fungi</taxon>
        <taxon>Dikarya</taxon>
        <taxon>Ascomycota</taxon>
        <taxon>Pezizomycotina</taxon>
        <taxon>Eurotiomycetes</taxon>
        <taxon>Eurotiomycetidae</taxon>
        <taxon>Eurotiales</taxon>
        <taxon>Aspergillaceae</taxon>
        <taxon>Penicillium</taxon>
    </lineage>
</organism>
<dbReference type="PANTHER" id="PTHR43808:SF25">
    <property type="entry name" value="PEPTIDASE M20 DIMERISATION DOMAIN-CONTAINING PROTEIN"/>
    <property type="match status" value="1"/>
</dbReference>
<dbReference type="GO" id="GO:0046872">
    <property type="term" value="F:metal ion binding"/>
    <property type="evidence" value="ECO:0007669"/>
    <property type="project" value="UniProtKB-KW"/>
</dbReference>
<dbReference type="SUPFAM" id="SSF53187">
    <property type="entry name" value="Zn-dependent exopeptidases"/>
    <property type="match status" value="1"/>
</dbReference>
<evidence type="ECO:0000256" key="6">
    <source>
        <dbReference type="ARBA" id="ARBA00022833"/>
    </source>
</evidence>
<dbReference type="Pfam" id="PF07687">
    <property type="entry name" value="M20_dimer"/>
    <property type="match status" value="1"/>
</dbReference>
<accession>A0A9W9QTT7</accession>
<dbReference type="InterPro" id="IPR050072">
    <property type="entry name" value="Peptidase_M20A"/>
</dbReference>
<evidence type="ECO:0000313" key="9">
    <source>
        <dbReference type="EMBL" id="KAJ5345482.1"/>
    </source>
</evidence>
<dbReference type="GO" id="GO:0016787">
    <property type="term" value="F:hydrolase activity"/>
    <property type="evidence" value="ECO:0007669"/>
    <property type="project" value="UniProtKB-KW"/>
</dbReference>
<dbReference type="SUPFAM" id="SSF55031">
    <property type="entry name" value="Bacterial exopeptidase dimerisation domain"/>
    <property type="match status" value="1"/>
</dbReference>
<name>A0A9W9QTT7_PENBR</name>
<gene>
    <name evidence="9" type="ORF">N7452_003486</name>
</gene>
<dbReference type="InterPro" id="IPR010182">
    <property type="entry name" value="ArgE/DapE"/>
</dbReference>
<evidence type="ECO:0000256" key="7">
    <source>
        <dbReference type="ARBA" id="ARBA00023285"/>
    </source>
</evidence>
<comment type="caution">
    <text evidence="9">The sequence shown here is derived from an EMBL/GenBank/DDBJ whole genome shotgun (WGS) entry which is preliminary data.</text>
</comment>
<reference evidence="9" key="2">
    <citation type="journal article" date="2023" name="IMA Fungus">
        <title>Comparative genomic study of the Penicillium genus elucidates a diverse pangenome and 15 lateral gene transfer events.</title>
        <authorList>
            <person name="Petersen C."/>
            <person name="Sorensen T."/>
            <person name="Nielsen M.R."/>
            <person name="Sondergaard T.E."/>
            <person name="Sorensen J.L."/>
            <person name="Fitzpatrick D.A."/>
            <person name="Frisvad J.C."/>
            <person name="Nielsen K.L."/>
        </authorList>
    </citation>
    <scope>NUCLEOTIDE SEQUENCE</scope>
    <source>
        <strain evidence="9">IBT 35673</strain>
    </source>
</reference>
<dbReference type="CDD" id="cd03895">
    <property type="entry name" value="M20_ArgE_DapE-like"/>
    <property type="match status" value="1"/>
</dbReference>
<keyword evidence="4" id="KW-0479">Metal-binding</keyword>
<dbReference type="AlphaFoldDB" id="A0A9W9QTT7"/>
<dbReference type="NCBIfam" id="TIGR01910">
    <property type="entry name" value="DapE-ArgE"/>
    <property type="match status" value="1"/>
</dbReference>
<dbReference type="EMBL" id="JAPZBQ010000002">
    <property type="protein sequence ID" value="KAJ5345482.1"/>
    <property type="molecule type" value="Genomic_DNA"/>
</dbReference>
<dbReference type="Proteomes" id="UP001147695">
    <property type="component" value="Unassembled WGS sequence"/>
</dbReference>
<evidence type="ECO:0000256" key="5">
    <source>
        <dbReference type="ARBA" id="ARBA00022801"/>
    </source>
</evidence>
<dbReference type="Pfam" id="PF01546">
    <property type="entry name" value="Peptidase_M20"/>
    <property type="match status" value="1"/>
</dbReference>
<dbReference type="InterPro" id="IPR011650">
    <property type="entry name" value="Peptidase_M20_dimer"/>
</dbReference>
<dbReference type="Gene3D" id="3.40.630.10">
    <property type="entry name" value="Zn peptidases"/>
    <property type="match status" value="1"/>
</dbReference>
<evidence type="ECO:0000313" key="10">
    <source>
        <dbReference type="Proteomes" id="UP001147695"/>
    </source>
</evidence>
<keyword evidence="7" id="KW-0170">Cobalt</keyword>
<keyword evidence="5" id="KW-0378">Hydrolase</keyword>
<evidence type="ECO:0000256" key="4">
    <source>
        <dbReference type="ARBA" id="ARBA00022723"/>
    </source>
</evidence>
<evidence type="ECO:0000256" key="2">
    <source>
        <dbReference type="ARBA" id="ARBA00001947"/>
    </source>
</evidence>
<proteinExistence type="inferred from homology"/>
<evidence type="ECO:0000256" key="3">
    <source>
        <dbReference type="ARBA" id="ARBA00006247"/>
    </source>
</evidence>
<dbReference type="InterPro" id="IPR002933">
    <property type="entry name" value="Peptidase_M20"/>
</dbReference>
<dbReference type="InterPro" id="IPR036264">
    <property type="entry name" value="Bact_exopeptidase_dim_dom"/>
</dbReference>
<reference evidence="9" key="1">
    <citation type="submission" date="2022-12" db="EMBL/GenBank/DDBJ databases">
        <authorList>
            <person name="Petersen C."/>
        </authorList>
    </citation>
    <scope>NUCLEOTIDE SEQUENCE</scope>
    <source>
        <strain evidence="9">IBT 35673</strain>
    </source>
</reference>
<feature type="domain" description="Peptidase M20 dimerisation" evidence="8">
    <location>
        <begin position="207"/>
        <end position="321"/>
    </location>
</feature>
<evidence type="ECO:0000259" key="8">
    <source>
        <dbReference type="Pfam" id="PF07687"/>
    </source>
</evidence>
<comment type="cofactor">
    <cofactor evidence="2">
        <name>Zn(2+)</name>
        <dbReference type="ChEBI" id="CHEBI:29105"/>
    </cofactor>
</comment>
<sequence length="430" mass="47004">MPISAELATSIADAVAAGFDDQLAYTQQLIRTGGQRGEEHAVQDLVYNRFSSHGYNPIRLEMDPDLLSQHEGAGRISTEHSKAPIVIGVHEPRSQSAGGKSLILNAHIDIVPTGPVDLWTRDPYSGDIEGDKLYGRGGADMRAGSAANLYALDALRRVGVQPASKVILESVVEEESTGNGTLMTHLKGYRADAVIIPEPMDEKLVRANVGVLWFQVEVKGIPVHVRDMGTGTNAIDACWRVVGGLRELEKEWNEKKIGRLHFENENHPLNLNVAKINAGDWASSVPAWCRIDCRIAIFPGVSAKSAAAEIEAKVDEVARNDAFLSKNMPTVTWNGFFSEGYVLEPDSEAEKTLQWAHQQATGAELQSFMTAAYLDTRIHSLYDKIPALCYGPISSNIHGFDEWVSISSLKRITTAIALYVAEWCGVEAIE</sequence>
<dbReference type="Gene3D" id="3.30.70.360">
    <property type="match status" value="1"/>
</dbReference>
<evidence type="ECO:0000256" key="1">
    <source>
        <dbReference type="ARBA" id="ARBA00001941"/>
    </source>
</evidence>
<keyword evidence="6" id="KW-0862">Zinc</keyword>
<dbReference type="PANTHER" id="PTHR43808">
    <property type="entry name" value="ACETYLORNITHINE DEACETYLASE"/>
    <property type="match status" value="1"/>
</dbReference>
<protein>
    <submittedName>
        <fullName evidence="9">Acetylornithine deacetylase</fullName>
    </submittedName>
</protein>
<comment type="cofactor">
    <cofactor evidence="1">
        <name>Co(2+)</name>
        <dbReference type="ChEBI" id="CHEBI:48828"/>
    </cofactor>
</comment>
<comment type="similarity">
    <text evidence="3">Belongs to the peptidase M20A family.</text>
</comment>
<dbReference type="NCBIfam" id="NF005306">
    <property type="entry name" value="PRK06837.1"/>
    <property type="match status" value="1"/>
</dbReference>
<dbReference type="InterPro" id="IPR033687">
    <property type="entry name" value="YodQ-like"/>
</dbReference>